<name>F5YA39_LEAAZ</name>
<dbReference type="GO" id="GO:0004521">
    <property type="term" value="F:RNA endonuclease activity"/>
    <property type="evidence" value="ECO:0007669"/>
    <property type="project" value="TreeGrafter"/>
</dbReference>
<reference evidence="5" key="1">
    <citation type="submission" date="2009-12" db="EMBL/GenBank/DDBJ databases">
        <title>Complete sequence of Treponema azotonutricium strain ZAS-9.</title>
        <authorList>
            <person name="Tetu S.G."/>
            <person name="Matson E."/>
            <person name="Ren Q."/>
            <person name="Seshadri R."/>
            <person name="Elbourne L."/>
            <person name="Hassan K.A."/>
            <person name="Durkin A."/>
            <person name="Radune D."/>
            <person name="Mohamoud Y."/>
            <person name="Shay R."/>
            <person name="Jin S."/>
            <person name="Zhang X."/>
            <person name="Lucey K."/>
            <person name="Ballor N.R."/>
            <person name="Ottesen E."/>
            <person name="Rosenthal R."/>
            <person name="Allen A."/>
            <person name="Leadbetter J.R."/>
            <person name="Paulsen I.T."/>
        </authorList>
    </citation>
    <scope>NUCLEOTIDE SEQUENCE [LARGE SCALE GENOMIC DNA]</scope>
    <source>
        <strain evidence="5">ATCC BAA-888 / DSM 13862 / ZAS-9</strain>
    </source>
</reference>
<dbReference type="KEGG" id="taz:TREAZ_2022"/>
<evidence type="ECO:0000256" key="1">
    <source>
        <dbReference type="ARBA" id="ARBA00022801"/>
    </source>
</evidence>
<dbReference type="Gene3D" id="3.60.15.10">
    <property type="entry name" value="Ribonuclease Z/Hydroxyacylglutathione hydrolase-like"/>
    <property type="match status" value="1"/>
</dbReference>
<dbReference type="PANTHER" id="PTHR11203">
    <property type="entry name" value="CLEAVAGE AND POLYADENYLATION SPECIFICITY FACTOR FAMILY MEMBER"/>
    <property type="match status" value="1"/>
</dbReference>
<dbReference type="InterPro" id="IPR036866">
    <property type="entry name" value="RibonucZ/Hydroxyglut_hydro"/>
</dbReference>
<reference evidence="4 5" key="2">
    <citation type="journal article" date="2011" name="ISME J.">
        <title>RNA-seq reveals cooperative metabolic interactions between two termite-gut spirochete species in co-culture.</title>
        <authorList>
            <person name="Rosenthal A.Z."/>
            <person name="Matson E.G."/>
            <person name="Eldar A."/>
            <person name="Leadbetter J.R."/>
        </authorList>
    </citation>
    <scope>NUCLEOTIDE SEQUENCE [LARGE SCALE GENOMIC DNA]</scope>
    <source>
        <strain evidence="5">ATCC BAA-888 / DSM 13862 / ZAS-9</strain>
    </source>
</reference>
<dbReference type="SMART" id="SM01027">
    <property type="entry name" value="Beta-Casp"/>
    <property type="match status" value="1"/>
</dbReference>
<protein>
    <submittedName>
        <fullName evidence="4">Metallo-beta-lactamase family protein</fullName>
    </submittedName>
</protein>
<accession>F5YA39</accession>
<keyword evidence="1" id="KW-0378">Hydrolase</keyword>
<dbReference type="GO" id="GO:0016787">
    <property type="term" value="F:hydrolase activity"/>
    <property type="evidence" value="ECO:0007669"/>
    <property type="project" value="UniProtKB-KW"/>
</dbReference>
<dbReference type="OrthoDB" id="9803916at2"/>
<evidence type="ECO:0000259" key="2">
    <source>
        <dbReference type="SMART" id="SM00849"/>
    </source>
</evidence>
<dbReference type="InParanoid" id="F5YA39"/>
<dbReference type="Pfam" id="PF07521">
    <property type="entry name" value="RMMBL"/>
    <property type="match status" value="1"/>
</dbReference>
<evidence type="ECO:0000313" key="4">
    <source>
        <dbReference type="EMBL" id="AEF81105.1"/>
    </source>
</evidence>
<sequence>MNINFYSLGAAEEVTGSKHVLEIDGKSYLIDCGAFQGSRAEADRKNRNFGIAADRIDSAILTHGHFDHCGLFPLLAKQGYKGNIYATPATRDIASLIMMDSANIQARDAEYLRKQAHKKGEKFEWTPLYEEKDAIQATSQMVGVSYNRPMLIGDGIDLEFYDAGHILGSAMAYITVKKDGREVRILASGDLGRKEKPIIRDPDRPPAPDYIILESTYGDRLHENADNAMERLAEIAKRTVAAKGKILIPAFAIERTQELVYYFHMLVDEGIIPEIPIYVDSPMATNATTIFQIHPECYSEEIKDAFIKHHKNPFGFNSLHFTTSVQESKDLNDMKGPLIIISADGMCEAGRIQHHLIHNIGDPNTTVLCVGYMAQNTLGRRIRNKEGEVKIHGQWFQRRAAVEEINAFSAHADYSEAISWLKSLDCSRLKRIFMVHGEPKAQAAFKQHLASAGFSDVDVVKYGNTYELK</sequence>
<dbReference type="Gene3D" id="3.40.50.10890">
    <property type="match status" value="1"/>
</dbReference>
<evidence type="ECO:0000259" key="3">
    <source>
        <dbReference type="SMART" id="SM01027"/>
    </source>
</evidence>
<dbReference type="InterPro" id="IPR050698">
    <property type="entry name" value="MBL"/>
</dbReference>
<feature type="domain" description="Metallo-beta-lactamase" evidence="2">
    <location>
        <begin position="15"/>
        <end position="251"/>
    </location>
</feature>
<dbReference type="HOGENOM" id="CLU_009673_5_2_12"/>
<dbReference type="InterPro" id="IPR011108">
    <property type="entry name" value="RMMBL"/>
</dbReference>
<dbReference type="RefSeq" id="WP_015710025.1">
    <property type="nucleotide sequence ID" value="NC_015577.1"/>
</dbReference>
<dbReference type="STRING" id="545695.TREAZ_2022"/>
<organism evidence="4 5">
    <name type="scientific">Leadbettera azotonutricia (strain ATCC BAA-888 / DSM 13862 / ZAS-9)</name>
    <name type="common">Treponema azotonutricium</name>
    <dbReference type="NCBI Taxonomy" id="545695"/>
    <lineage>
        <taxon>Bacteria</taxon>
        <taxon>Pseudomonadati</taxon>
        <taxon>Spirochaetota</taxon>
        <taxon>Spirochaetia</taxon>
        <taxon>Spirochaetales</taxon>
        <taxon>Breznakiellaceae</taxon>
        <taxon>Leadbettera</taxon>
    </lineage>
</organism>
<dbReference type="CDD" id="cd16295">
    <property type="entry name" value="TTHA0252-CPSF-like_MBL-fold"/>
    <property type="match status" value="1"/>
</dbReference>
<dbReference type="EMBL" id="CP001841">
    <property type="protein sequence ID" value="AEF81105.1"/>
    <property type="molecule type" value="Genomic_DNA"/>
</dbReference>
<dbReference type="SUPFAM" id="SSF56281">
    <property type="entry name" value="Metallo-hydrolase/oxidoreductase"/>
    <property type="match status" value="1"/>
</dbReference>
<dbReference type="eggNOG" id="COG1236">
    <property type="taxonomic scope" value="Bacteria"/>
</dbReference>
<dbReference type="AlphaFoldDB" id="F5YA39"/>
<dbReference type="SMART" id="SM00849">
    <property type="entry name" value="Lactamase_B"/>
    <property type="match status" value="1"/>
</dbReference>
<evidence type="ECO:0000313" key="5">
    <source>
        <dbReference type="Proteomes" id="UP000009222"/>
    </source>
</evidence>
<dbReference type="Pfam" id="PF10996">
    <property type="entry name" value="Beta-Casp"/>
    <property type="match status" value="1"/>
</dbReference>
<dbReference type="Proteomes" id="UP000009222">
    <property type="component" value="Chromosome"/>
</dbReference>
<dbReference type="InterPro" id="IPR022712">
    <property type="entry name" value="Beta_Casp"/>
</dbReference>
<gene>
    <name evidence="4" type="ordered locus">TREAZ_2022</name>
</gene>
<dbReference type="InterPro" id="IPR001279">
    <property type="entry name" value="Metallo-B-lactamas"/>
</dbReference>
<feature type="domain" description="Beta-Casp" evidence="3">
    <location>
        <begin position="256"/>
        <end position="382"/>
    </location>
</feature>
<dbReference type="PANTHER" id="PTHR11203:SF37">
    <property type="entry name" value="INTEGRATOR COMPLEX SUBUNIT 11"/>
    <property type="match status" value="1"/>
</dbReference>
<dbReference type="Pfam" id="PF00753">
    <property type="entry name" value="Lactamase_B"/>
    <property type="match status" value="1"/>
</dbReference>
<keyword evidence="5" id="KW-1185">Reference proteome</keyword>
<proteinExistence type="predicted"/>